<reference evidence="1 2" key="2">
    <citation type="submission" date="2020-07" db="EMBL/GenBank/DDBJ databases">
        <title>Genome assembly of wild tea tree DASZ reveals pedigree and selection history of tea varieties.</title>
        <authorList>
            <person name="Zhang W."/>
        </authorList>
    </citation>
    <scope>NUCLEOTIDE SEQUENCE [LARGE SCALE GENOMIC DNA]</scope>
    <source>
        <strain evidence="2">cv. G240</strain>
        <tissue evidence="1">Leaf</tissue>
    </source>
</reference>
<dbReference type="Proteomes" id="UP000593564">
    <property type="component" value="Unassembled WGS sequence"/>
</dbReference>
<organism evidence="1 2">
    <name type="scientific">Camellia sinensis</name>
    <name type="common">Tea plant</name>
    <name type="synonym">Thea sinensis</name>
    <dbReference type="NCBI Taxonomy" id="4442"/>
    <lineage>
        <taxon>Eukaryota</taxon>
        <taxon>Viridiplantae</taxon>
        <taxon>Streptophyta</taxon>
        <taxon>Embryophyta</taxon>
        <taxon>Tracheophyta</taxon>
        <taxon>Spermatophyta</taxon>
        <taxon>Magnoliopsida</taxon>
        <taxon>eudicotyledons</taxon>
        <taxon>Gunneridae</taxon>
        <taxon>Pentapetalae</taxon>
        <taxon>asterids</taxon>
        <taxon>Ericales</taxon>
        <taxon>Theaceae</taxon>
        <taxon>Camellia</taxon>
    </lineage>
</organism>
<accession>A0A7J7H6A2</accession>
<comment type="caution">
    <text evidence="1">The sequence shown here is derived from an EMBL/GenBank/DDBJ whole genome shotgun (WGS) entry which is preliminary data.</text>
</comment>
<sequence>MNRKKLGPRISKSQEFGLAKKRGSKVWALSRSRGNSPIWQSKLPKSCVLDVMDGLDTNFGSIH</sequence>
<dbReference type="AlphaFoldDB" id="A0A7J7H6A2"/>
<evidence type="ECO:0000313" key="1">
    <source>
        <dbReference type="EMBL" id="KAF5948077.1"/>
    </source>
</evidence>
<proteinExistence type="predicted"/>
<keyword evidence="2" id="KW-1185">Reference proteome</keyword>
<gene>
    <name evidence="1" type="ORF">HYC85_014034</name>
</gene>
<name>A0A7J7H6A2_CAMSI</name>
<evidence type="ECO:0000313" key="2">
    <source>
        <dbReference type="Proteomes" id="UP000593564"/>
    </source>
</evidence>
<dbReference type="EMBL" id="JACBKZ010000006">
    <property type="protein sequence ID" value="KAF5948077.1"/>
    <property type="molecule type" value="Genomic_DNA"/>
</dbReference>
<reference evidence="2" key="1">
    <citation type="journal article" date="2020" name="Nat. Commun.">
        <title>Genome assembly of wild tea tree DASZ reveals pedigree and selection history of tea varieties.</title>
        <authorList>
            <person name="Zhang W."/>
            <person name="Zhang Y."/>
            <person name="Qiu H."/>
            <person name="Guo Y."/>
            <person name="Wan H."/>
            <person name="Zhang X."/>
            <person name="Scossa F."/>
            <person name="Alseekh S."/>
            <person name="Zhang Q."/>
            <person name="Wang P."/>
            <person name="Xu L."/>
            <person name="Schmidt M.H."/>
            <person name="Jia X."/>
            <person name="Li D."/>
            <person name="Zhu A."/>
            <person name="Guo F."/>
            <person name="Chen W."/>
            <person name="Ni D."/>
            <person name="Usadel B."/>
            <person name="Fernie A.R."/>
            <person name="Wen W."/>
        </authorList>
    </citation>
    <scope>NUCLEOTIDE SEQUENCE [LARGE SCALE GENOMIC DNA]</scope>
    <source>
        <strain evidence="2">cv. G240</strain>
    </source>
</reference>
<protein>
    <submittedName>
        <fullName evidence="1">Uncharacterized protein</fullName>
    </submittedName>
</protein>